<dbReference type="InterPro" id="IPR006501">
    <property type="entry name" value="Pectinesterase_inhib_dom"/>
</dbReference>
<reference evidence="4" key="1">
    <citation type="submission" date="2020-06" db="EMBL/GenBank/DDBJ databases">
        <authorList>
            <person name="Li T."/>
            <person name="Hu X."/>
            <person name="Zhang T."/>
            <person name="Song X."/>
            <person name="Zhang H."/>
            <person name="Dai N."/>
            <person name="Sheng W."/>
            <person name="Hou X."/>
            <person name="Wei L."/>
        </authorList>
    </citation>
    <scope>NUCLEOTIDE SEQUENCE</scope>
    <source>
        <strain evidence="4">3651</strain>
        <tissue evidence="4">Leaf</tissue>
    </source>
</reference>
<dbReference type="GO" id="GO:0046910">
    <property type="term" value="F:pectinesterase inhibitor activity"/>
    <property type="evidence" value="ECO:0007669"/>
    <property type="project" value="UniProtKB-ARBA"/>
</dbReference>
<evidence type="ECO:0000259" key="3">
    <source>
        <dbReference type="SMART" id="SM00856"/>
    </source>
</evidence>
<name>A0AAE1YV91_9LAMI</name>
<dbReference type="CDD" id="cd15798">
    <property type="entry name" value="PMEI-like_3"/>
    <property type="match status" value="1"/>
</dbReference>
<feature type="domain" description="Pectinesterase inhibitor" evidence="3">
    <location>
        <begin position="38"/>
        <end position="197"/>
    </location>
</feature>
<dbReference type="PANTHER" id="PTHR31080:SF87">
    <property type="entry name" value="PECTINESTERASE INHIBITOR 7"/>
    <property type="match status" value="1"/>
</dbReference>
<keyword evidence="1 2" id="KW-0732">Signal</keyword>
<dbReference type="AlphaFoldDB" id="A0AAE1YV91"/>
<sequence>MARATTLTLSLILLSFFNVINGNNLATAAATTVAATDPAVNFIRTSCKATTYPAVCVESLSAYASTIHKSPRQLVMTALSVSVKRAETTEAFVAKLTKFHGLKPRERSALKDCLEEVSDSVDRLSKSVRELKKMGRARGPEFAWHMSNLQTWVSAALTDESTCMDGFAGRAVNGRIKSSIRARMTNVAQVTSNALALCNKFAGKY</sequence>
<evidence type="ECO:0000256" key="1">
    <source>
        <dbReference type="ARBA" id="ARBA00022729"/>
    </source>
</evidence>
<protein>
    <recommendedName>
        <fullName evidence="3">Pectinesterase inhibitor domain-containing protein</fullName>
    </recommendedName>
</protein>
<dbReference type="SUPFAM" id="SSF101148">
    <property type="entry name" value="Plant invertase/pectin methylesterase inhibitor"/>
    <property type="match status" value="1"/>
</dbReference>
<organism evidence="4 5">
    <name type="scientific">Sesamum alatum</name>
    <dbReference type="NCBI Taxonomy" id="300844"/>
    <lineage>
        <taxon>Eukaryota</taxon>
        <taxon>Viridiplantae</taxon>
        <taxon>Streptophyta</taxon>
        <taxon>Embryophyta</taxon>
        <taxon>Tracheophyta</taxon>
        <taxon>Spermatophyta</taxon>
        <taxon>Magnoliopsida</taxon>
        <taxon>eudicotyledons</taxon>
        <taxon>Gunneridae</taxon>
        <taxon>Pentapetalae</taxon>
        <taxon>asterids</taxon>
        <taxon>lamiids</taxon>
        <taxon>Lamiales</taxon>
        <taxon>Pedaliaceae</taxon>
        <taxon>Sesamum</taxon>
    </lineage>
</organism>
<keyword evidence="5" id="KW-1185">Reference proteome</keyword>
<accession>A0AAE1YV91</accession>
<dbReference type="EMBL" id="JACGWO010000002">
    <property type="protein sequence ID" value="KAK4436363.1"/>
    <property type="molecule type" value="Genomic_DNA"/>
</dbReference>
<dbReference type="Proteomes" id="UP001293254">
    <property type="component" value="Unassembled WGS sequence"/>
</dbReference>
<feature type="chain" id="PRO_5041966952" description="Pectinesterase inhibitor domain-containing protein" evidence="2">
    <location>
        <begin position="23"/>
        <end position="205"/>
    </location>
</feature>
<dbReference type="FunFam" id="1.20.140.40:FF:000005">
    <property type="entry name" value="Pectin methylesterase inhibitor 1"/>
    <property type="match status" value="1"/>
</dbReference>
<dbReference type="InterPro" id="IPR035513">
    <property type="entry name" value="Invertase/methylesterase_inhib"/>
</dbReference>
<dbReference type="NCBIfam" id="TIGR01614">
    <property type="entry name" value="PME_inhib"/>
    <property type="match status" value="1"/>
</dbReference>
<feature type="signal peptide" evidence="2">
    <location>
        <begin position="1"/>
        <end position="22"/>
    </location>
</feature>
<evidence type="ECO:0000313" key="5">
    <source>
        <dbReference type="Proteomes" id="UP001293254"/>
    </source>
</evidence>
<evidence type="ECO:0000256" key="2">
    <source>
        <dbReference type="SAM" id="SignalP"/>
    </source>
</evidence>
<dbReference type="InterPro" id="IPR051955">
    <property type="entry name" value="PME_Inhibitor"/>
</dbReference>
<dbReference type="PANTHER" id="PTHR31080">
    <property type="entry name" value="PECTINESTERASE INHIBITOR-LIKE"/>
    <property type="match status" value="1"/>
</dbReference>
<dbReference type="Pfam" id="PF04043">
    <property type="entry name" value="PMEI"/>
    <property type="match status" value="1"/>
</dbReference>
<proteinExistence type="predicted"/>
<evidence type="ECO:0000313" key="4">
    <source>
        <dbReference type="EMBL" id="KAK4436363.1"/>
    </source>
</evidence>
<gene>
    <name evidence="4" type="ORF">Salat_0800000</name>
</gene>
<comment type="caution">
    <text evidence="4">The sequence shown here is derived from an EMBL/GenBank/DDBJ whole genome shotgun (WGS) entry which is preliminary data.</text>
</comment>
<dbReference type="Gene3D" id="1.20.140.40">
    <property type="entry name" value="Invertase/pectin methylesterase inhibitor family protein"/>
    <property type="match status" value="1"/>
</dbReference>
<dbReference type="SMART" id="SM00856">
    <property type="entry name" value="PMEI"/>
    <property type="match status" value="1"/>
</dbReference>
<reference evidence="4" key="2">
    <citation type="journal article" date="2024" name="Plant">
        <title>Genomic evolution and insights into agronomic trait innovations of Sesamum species.</title>
        <authorList>
            <person name="Miao H."/>
            <person name="Wang L."/>
            <person name="Qu L."/>
            <person name="Liu H."/>
            <person name="Sun Y."/>
            <person name="Le M."/>
            <person name="Wang Q."/>
            <person name="Wei S."/>
            <person name="Zheng Y."/>
            <person name="Lin W."/>
            <person name="Duan Y."/>
            <person name="Cao H."/>
            <person name="Xiong S."/>
            <person name="Wang X."/>
            <person name="Wei L."/>
            <person name="Li C."/>
            <person name="Ma Q."/>
            <person name="Ju M."/>
            <person name="Zhao R."/>
            <person name="Li G."/>
            <person name="Mu C."/>
            <person name="Tian Q."/>
            <person name="Mei H."/>
            <person name="Zhang T."/>
            <person name="Gao T."/>
            <person name="Zhang H."/>
        </authorList>
    </citation>
    <scope>NUCLEOTIDE SEQUENCE</scope>
    <source>
        <strain evidence="4">3651</strain>
    </source>
</reference>